<keyword evidence="2" id="KW-1185">Reference proteome</keyword>
<protein>
    <submittedName>
        <fullName evidence="1">Uncharacterized protein</fullName>
    </submittedName>
</protein>
<name>V8GA44_9BURK</name>
<comment type="caution">
    <text evidence="1">The sequence shown here is derived from an EMBL/GenBank/DDBJ whole genome shotgun (WGS) entry which is preliminary data.</text>
</comment>
<proteinExistence type="predicted"/>
<sequence>MGAVLGGDLTGCLEDEVFVGVDVFCAMMIFPKS</sequence>
<organism evidence="1 2">
    <name type="scientific">Pelistega indica</name>
    <dbReference type="NCBI Taxonomy" id="1414851"/>
    <lineage>
        <taxon>Bacteria</taxon>
        <taxon>Pseudomonadati</taxon>
        <taxon>Pseudomonadota</taxon>
        <taxon>Betaproteobacteria</taxon>
        <taxon>Burkholderiales</taxon>
        <taxon>Alcaligenaceae</taxon>
        <taxon>Pelistega</taxon>
    </lineage>
</organism>
<dbReference type="EMBL" id="AYSV01000016">
    <property type="protein sequence ID" value="ETD72823.1"/>
    <property type="molecule type" value="Genomic_DNA"/>
</dbReference>
<evidence type="ECO:0000313" key="1">
    <source>
        <dbReference type="EMBL" id="ETD72823.1"/>
    </source>
</evidence>
<reference evidence="1 2" key="1">
    <citation type="submission" date="2013-11" db="EMBL/GenBank/DDBJ databases">
        <title>Genomic analysis of Pelistega sp. HM-7.</title>
        <authorList>
            <person name="Kumbhare S.V."/>
            <person name="Shetty S.A."/>
            <person name="Sharma O."/>
            <person name="Dhotre D.P."/>
        </authorList>
    </citation>
    <scope>NUCLEOTIDE SEQUENCE [LARGE SCALE GENOMIC DNA]</scope>
    <source>
        <strain evidence="1 2">HM-7</strain>
    </source>
</reference>
<gene>
    <name evidence="1" type="ORF">V757_01935</name>
</gene>
<evidence type="ECO:0000313" key="2">
    <source>
        <dbReference type="Proteomes" id="UP000018766"/>
    </source>
</evidence>
<dbReference type="AlphaFoldDB" id="V8GA44"/>
<accession>V8GA44</accession>
<dbReference type="Proteomes" id="UP000018766">
    <property type="component" value="Unassembled WGS sequence"/>
</dbReference>